<feature type="compositionally biased region" description="Polar residues" evidence="1">
    <location>
        <begin position="68"/>
        <end position="80"/>
    </location>
</feature>
<organism evidence="2">
    <name type="scientific">Salvia splendens</name>
    <name type="common">Scarlet sage</name>
    <dbReference type="NCBI Taxonomy" id="180675"/>
    <lineage>
        <taxon>Eukaryota</taxon>
        <taxon>Viridiplantae</taxon>
        <taxon>Streptophyta</taxon>
        <taxon>Embryophyta</taxon>
        <taxon>Tracheophyta</taxon>
        <taxon>Spermatophyta</taxon>
        <taxon>Magnoliopsida</taxon>
        <taxon>eudicotyledons</taxon>
        <taxon>Gunneridae</taxon>
        <taxon>Pentapetalae</taxon>
        <taxon>asterids</taxon>
        <taxon>lamiids</taxon>
        <taxon>Lamiales</taxon>
        <taxon>Lamiaceae</taxon>
        <taxon>Nepetoideae</taxon>
        <taxon>Mentheae</taxon>
        <taxon>Salviinae</taxon>
        <taxon>Salvia</taxon>
        <taxon>Salvia subgen. Calosphace</taxon>
        <taxon>core Calosphace</taxon>
    </lineage>
</organism>
<dbReference type="AlphaFoldDB" id="A0A8X8XVW8"/>
<dbReference type="Proteomes" id="UP000298416">
    <property type="component" value="Unassembled WGS sequence"/>
</dbReference>
<name>A0A8X8XVW8_SALSN</name>
<dbReference type="EMBL" id="PNBA02000006">
    <property type="protein sequence ID" value="KAG6420970.1"/>
    <property type="molecule type" value="Genomic_DNA"/>
</dbReference>
<protein>
    <submittedName>
        <fullName evidence="2">Uncharacterized protein</fullName>
    </submittedName>
</protein>
<feature type="region of interest" description="Disordered" evidence="1">
    <location>
        <begin position="67"/>
        <end position="103"/>
    </location>
</feature>
<sequence length="103" mass="11807">MAKWSFHSRGSGMPLYLYPLLLNFSSPCQPNNPFLSRRSQSYSHRHNGLEAHAEADEKIFRQIKPEIAQTSRELSPQSGPTGRRLLRFRQAGGPKEPHSIRHQ</sequence>
<keyword evidence="3" id="KW-1185">Reference proteome</keyword>
<reference evidence="2" key="2">
    <citation type="submission" date="2020-08" db="EMBL/GenBank/DDBJ databases">
        <title>Plant Genome Project.</title>
        <authorList>
            <person name="Zhang R.-G."/>
        </authorList>
    </citation>
    <scope>NUCLEOTIDE SEQUENCE</scope>
    <source>
        <strain evidence="2">Huo1</strain>
        <tissue evidence="2">Leaf</tissue>
    </source>
</reference>
<gene>
    <name evidence="2" type="ORF">SASPL_117516</name>
</gene>
<reference evidence="2" key="1">
    <citation type="submission" date="2018-01" db="EMBL/GenBank/DDBJ databases">
        <authorList>
            <person name="Mao J.F."/>
        </authorList>
    </citation>
    <scope>NUCLEOTIDE SEQUENCE</scope>
    <source>
        <strain evidence="2">Huo1</strain>
        <tissue evidence="2">Leaf</tissue>
    </source>
</reference>
<proteinExistence type="predicted"/>
<accession>A0A8X8XVW8</accession>
<evidence type="ECO:0000313" key="3">
    <source>
        <dbReference type="Proteomes" id="UP000298416"/>
    </source>
</evidence>
<evidence type="ECO:0000256" key="1">
    <source>
        <dbReference type="SAM" id="MobiDB-lite"/>
    </source>
</evidence>
<comment type="caution">
    <text evidence="2">The sequence shown here is derived from an EMBL/GenBank/DDBJ whole genome shotgun (WGS) entry which is preliminary data.</text>
</comment>
<evidence type="ECO:0000313" key="2">
    <source>
        <dbReference type="EMBL" id="KAG6420970.1"/>
    </source>
</evidence>